<dbReference type="EMBL" id="BPLQ01015518">
    <property type="protein sequence ID" value="GIY88629.1"/>
    <property type="molecule type" value="Genomic_DNA"/>
</dbReference>
<gene>
    <name evidence="1" type="ORF">CDAR_513301</name>
</gene>
<accession>A0AAV4X2B6</accession>
<proteinExistence type="predicted"/>
<organism evidence="1 2">
    <name type="scientific">Caerostris darwini</name>
    <dbReference type="NCBI Taxonomy" id="1538125"/>
    <lineage>
        <taxon>Eukaryota</taxon>
        <taxon>Metazoa</taxon>
        <taxon>Ecdysozoa</taxon>
        <taxon>Arthropoda</taxon>
        <taxon>Chelicerata</taxon>
        <taxon>Arachnida</taxon>
        <taxon>Araneae</taxon>
        <taxon>Araneomorphae</taxon>
        <taxon>Entelegynae</taxon>
        <taxon>Araneoidea</taxon>
        <taxon>Araneidae</taxon>
        <taxon>Caerostris</taxon>
    </lineage>
</organism>
<evidence type="ECO:0000313" key="1">
    <source>
        <dbReference type="EMBL" id="GIY88629.1"/>
    </source>
</evidence>
<comment type="caution">
    <text evidence="1">The sequence shown here is derived from an EMBL/GenBank/DDBJ whole genome shotgun (WGS) entry which is preliminary data.</text>
</comment>
<dbReference type="AlphaFoldDB" id="A0AAV4X2B6"/>
<keyword evidence="2" id="KW-1185">Reference proteome</keyword>
<dbReference type="Proteomes" id="UP001054837">
    <property type="component" value="Unassembled WGS sequence"/>
</dbReference>
<sequence>MRVILADFGVHMLDSDSISGLCICKRHAFLLMAVQDLLTWFDEFFELRYNREEETIVLSSEKITDNKDSNKRCWLYYSCTIIRFQIIRRLPHDNLVQISYRLEDEEFTVRNATEQLLTESGRIELNKDEDKEIVILGDAYTS</sequence>
<evidence type="ECO:0000313" key="2">
    <source>
        <dbReference type="Proteomes" id="UP001054837"/>
    </source>
</evidence>
<protein>
    <submittedName>
        <fullName evidence="1">Uncharacterized protein</fullName>
    </submittedName>
</protein>
<name>A0AAV4X2B6_9ARAC</name>
<reference evidence="1 2" key="1">
    <citation type="submission" date="2021-06" db="EMBL/GenBank/DDBJ databases">
        <title>Caerostris darwini draft genome.</title>
        <authorList>
            <person name="Kono N."/>
            <person name="Arakawa K."/>
        </authorList>
    </citation>
    <scope>NUCLEOTIDE SEQUENCE [LARGE SCALE GENOMIC DNA]</scope>
</reference>